<comment type="caution">
    <text evidence="1">The sequence shown here is derived from an EMBL/GenBank/DDBJ whole genome shotgun (WGS) entry which is preliminary data.</text>
</comment>
<dbReference type="EMBL" id="BARV01005163">
    <property type="protein sequence ID" value="GAI11899.1"/>
    <property type="molecule type" value="Genomic_DNA"/>
</dbReference>
<gene>
    <name evidence="1" type="ORF">S06H3_10911</name>
</gene>
<protein>
    <submittedName>
        <fullName evidence="1">Uncharacterized protein</fullName>
    </submittedName>
</protein>
<feature type="non-terminal residue" evidence="1">
    <location>
        <position position="1"/>
    </location>
</feature>
<dbReference type="InterPro" id="IPR011050">
    <property type="entry name" value="Pectin_lyase_fold/virulence"/>
</dbReference>
<dbReference type="AlphaFoldDB" id="X1MZV9"/>
<reference evidence="1" key="1">
    <citation type="journal article" date="2014" name="Front. Microbiol.">
        <title>High frequency of phylogenetically diverse reductive dehalogenase-homologous genes in deep subseafloor sedimentary metagenomes.</title>
        <authorList>
            <person name="Kawai M."/>
            <person name="Futagami T."/>
            <person name="Toyoda A."/>
            <person name="Takaki Y."/>
            <person name="Nishi S."/>
            <person name="Hori S."/>
            <person name="Arai W."/>
            <person name="Tsubouchi T."/>
            <person name="Morono Y."/>
            <person name="Uchiyama I."/>
            <person name="Ito T."/>
            <person name="Fujiyama A."/>
            <person name="Inagaki F."/>
            <person name="Takami H."/>
        </authorList>
    </citation>
    <scope>NUCLEOTIDE SEQUENCE</scope>
    <source>
        <strain evidence="1">Expedition CK06-06</strain>
    </source>
</reference>
<proteinExistence type="predicted"/>
<evidence type="ECO:0000313" key="1">
    <source>
        <dbReference type="EMBL" id="GAI11899.1"/>
    </source>
</evidence>
<dbReference type="InterPro" id="IPR012334">
    <property type="entry name" value="Pectin_lyas_fold"/>
</dbReference>
<organism evidence="1">
    <name type="scientific">marine sediment metagenome</name>
    <dbReference type="NCBI Taxonomy" id="412755"/>
    <lineage>
        <taxon>unclassified sequences</taxon>
        <taxon>metagenomes</taxon>
        <taxon>ecological metagenomes</taxon>
    </lineage>
</organism>
<dbReference type="SUPFAM" id="SSF51126">
    <property type="entry name" value="Pectin lyase-like"/>
    <property type="match status" value="1"/>
</dbReference>
<name>X1MZV9_9ZZZZ</name>
<dbReference type="Gene3D" id="2.160.20.10">
    <property type="entry name" value="Single-stranded right-handed beta-helix, Pectin lyase-like"/>
    <property type="match status" value="1"/>
</dbReference>
<accession>X1MZV9</accession>
<sequence>FLEKSVNLSNGMPKGITAVESYMAELAGSYPTPAARLKAIMQAAVDWKYVRIIAKDDTGHYSSFKAAIEELPADKKNPYTLFGMPGIYNEGEIDLTGKEFSLNIIGLQNVVIKGNIIRSGGLPWLPIENIENLMWITENAEDCFDLAIDEITDYRKTIRFKNCVLLNKYNSAQKVIDIIGYYRIDAWSRSMTAKNGIE</sequence>